<evidence type="ECO:0000313" key="14">
    <source>
        <dbReference type="EMBL" id="PVD20323.1"/>
    </source>
</evidence>
<comment type="pathway">
    <text evidence="2 13">Glycolipid biosynthesis; glycosylphosphatidylinositol-anchor biosynthesis.</text>
</comment>
<accession>A0A2T7NGL6</accession>
<keyword evidence="10 13" id="KW-0472">Membrane</keyword>
<proteinExistence type="inferred from homology"/>
<evidence type="ECO:0000256" key="12">
    <source>
        <dbReference type="ARBA" id="ARBA00093608"/>
    </source>
</evidence>
<evidence type="ECO:0000256" key="8">
    <source>
        <dbReference type="ARBA" id="ARBA00022824"/>
    </source>
</evidence>
<feature type="transmembrane region" description="Helical" evidence="13">
    <location>
        <begin position="281"/>
        <end position="300"/>
    </location>
</feature>
<keyword evidence="15" id="KW-1185">Reference proteome</keyword>
<dbReference type="InterPro" id="IPR007704">
    <property type="entry name" value="PIG-M"/>
</dbReference>
<dbReference type="UniPathway" id="UPA00196"/>
<dbReference type="OrthoDB" id="1741594at2759"/>
<evidence type="ECO:0000256" key="7">
    <source>
        <dbReference type="ARBA" id="ARBA00022692"/>
    </source>
</evidence>
<evidence type="ECO:0000256" key="4">
    <source>
        <dbReference type="ARBA" id="ARBA00022502"/>
    </source>
</evidence>
<comment type="similarity">
    <text evidence="3 13">Belongs to the PIGM family.</text>
</comment>
<dbReference type="PANTHER" id="PTHR12886">
    <property type="entry name" value="PIG-M MANNOSYLTRANSFERASE"/>
    <property type="match status" value="1"/>
</dbReference>
<dbReference type="AlphaFoldDB" id="A0A2T7NGL6"/>
<feature type="transmembrane region" description="Helical" evidence="13">
    <location>
        <begin position="139"/>
        <end position="166"/>
    </location>
</feature>
<dbReference type="GO" id="GO:1990529">
    <property type="term" value="C:glycosylphosphatidylinositol-mannosyltransferase I complex"/>
    <property type="evidence" value="ECO:0007669"/>
    <property type="project" value="TreeGrafter"/>
</dbReference>
<dbReference type="Pfam" id="PF05007">
    <property type="entry name" value="Mannosyl_trans"/>
    <property type="match status" value="1"/>
</dbReference>
<evidence type="ECO:0000256" key="2">
    <source>
        <dbReference type="ARBA" id="ARBA00004687"/>
    </source>
</evidence>
<evidence type="ECO:0000313" key="15">
    <source>
        <dbReference type="Proteomes" id="UP000245119"/>
    </source>
</evidence>
<gene>
    <name evidence="14" type="ORF">C0Q70_18477</name>
</gene>
<evidence type="ECO:0000256" key="13">
    <source>
        <dbReference type="RuleBase" id="RU365064"/>
    </source>
</evidence>
<organism evidence="14 15">
    <name type="scientific">Pomacea canaliculata</name>
    <name type="common">Golden apple snail</name>
    <dbReference type="NCBI Taxonomy" id="400727"/>
    <lineage>
        <taxon>Eukaryota</taxon>
        <taxon>Metazoa</taxon>
        <taxon>Spiralia</taxon>
        <taxon>Lophotrochozoa</taxon>
        <taxon>Mollusca</taxon>
        <taxon>Gastropoda</taxon>
        <taxon>Caenogastropoda</taxon>
        <taxon>Architaenioglossa</taxon>
        <taxon>Ampullarioidea</taxon>
        <taxon>Ampullariidae</taxon>
        <taxon>Pomacea</taxon>
    </lineage>
</organism>
<keyword evidence="7 13" id="KW-0812">Transmembrane</keyword>
<keyword evidence="5 13" id="KW-0328">Glycosyltransferase</keyword>
<evidence type="ECO:0000256" key="6">
    <source>
        <dbReference type="ARBA" id="ARBA00022679"/>
    </source>
</evidence>
<feature type="transmembrane region" description="Helical" evidence="13">
    <location>
        <begin position="222"/>
        <end position="246"/>
    </location>
</feature>
<evidence type="ECO:0000256" key="5">
    <source>
        <dbReference type="ARBA" id="ARBA00022676"/>
    </source>
</evidence>
<dbReference type="GO" id="GO:0005789">
    <property type="term" value="C:endoplasmic reticulum membrane"/>
    <property type="evidence" value="ECO:0007669"/>
    <property type="project" value="UniProtKB-SubCell"/>
</dbReference>
<keyword evidence="6 13" id="KW-0808">Transferase</keyword>
<protein>
    <recommendedName>
        <fullName evidence="12 13">GPI alpha-1,4-mannosyltransferase I, catalytic subunit</fullName>
        <ecNumber evidence="13">2.4.1.-</ecNumber>
    </recommendedName>
    <alternativeName>
        <fullName evidence="13">GPI mannosyltransferase I</fullName>
    </alternativeName>
</protein>
<evidence type="ECO:0000256" key="9">
    <source>
        <dbReference type="ARBA" id="ARBA00022989"/>
    </source>
</evidence>
<keyword evidence="8 13" id="KW-0256">Endoplasmic reticulum</keyword>
<evidence type="ECO:0000256" key="1">
    <source>
        <dbReference type="ARBA" id="ARBA00004477"/>
    </source>
</evidence>
<dbReference type="GO" id="GO:0051751">
    <property type="term" value="F:alpha-1,4-mannosyltransferase activity"/>
    <property type="evidence" value="ECO:0007669"/>
    <property type="project" value="InterPro"/>
</dbReference>
<dbReference type="GO" id="GO:0004376">
    <property type="term" value="F:GPI mannosyltransferase activity"/>
    <property type="evidence" value="ECO:0007669"/>
    <property type="project" value="InterPro"/>
</dbReference>
<dbReference type="EC" id="2.4.1.-" evidence="13"/>
<dbReference type="STRING" id="400727.A0A2T7NGL6"/>
<sequence>MNKEAVEMRRWYGLGIGVRLAMVVYGLWQDVISVVKFTDIDYSVFSDAATFVTEGHSPYNRTTFRYTPLLAWALTPNVWISRVWGKLLFIAFDALSGHLIYLSLKEACHTHRTAKLAALSWLLNPLPVTVSSRGNAESIMAYLVLLLILFLQRGQLILAGLVYAFAIHIKIYPLTYAPALYLFLGKCSRIGEQNEFADTCSFRRAVTSSLQFLQPTWNHLKFCGSAALTLTILTLVFYTMYGWIFLYETYLYHIVRKDIRHNFSPYFYLLYLTSDHEETSYFIKFLVFLPQLLLLLFIAFRFHGDVPLCTFLCTFSFVMFNKVCTSQV</sequence>
<keyword evidence="4 13" id="KW-0337">GPI-anchor biosynthesis</keyword>
<evidence type="ECO:0000256" key="10">
    <source>
        <dbReference type="ARBA" id="ARBA00023136"/>
    </source>
</evidence>
<name>A0A2T7NGL6_POMCA</name>
<comment type="caution">
    <text evidence="14">The sequence shown here is derived from an EMBL/GenBank/DDBJ whole genome shotgun (WGS) entry which is preliminary data.</text>
</comment>
<dbReference type="GO" id="GO:0006506">
    <property type="term" value="P:GPI anchor biosynthetic process"/>
    <property type="evidence" value="ECO:0007669"/>
    <property type="project" value="UniProtKB-UniPathway"/>
</dbReference>
<keyword evidence="9 13" id="KW-1133">Transmembrane helix</keyword>
<dbReference type="EMBL" id="PZQS01000012">
    <property type="protein sequence ID" value="PVD20323.1"/>
    <property type="molecule type" value="Genomic_DNA"/>
</dbReference>
<dbReference type="Proteomes" id="UP000245119">
    <property type="component" value="Linkage Group LG12"/>
</dbReference>
<dbReference type="PANTHER" id="PTHR12886:SF0">
    <property type="entry name" value="GPI MANNOSYLTRANSFERASE 1"/>
    <property type="match status" value="1"/>
</dbReference>
<evidence type="ECO:0000256" key="3">
    <source>
        <dbReference type="ARBA" id="ARBA00011071"/>
    </source>
</evidence>
<comment type="caution">
    <text evidence="13">Lacks conserved residue(s) required for the propagation of feature annotation.</text>
</comment>
<comment type="subcellular location">
    <subcellularLocation>
        <location evidence="1 13">Endoplasmic reticulum membrane</location>
        <topology evidence="1 13">Multi-pass membrane protein</topology>
    </subcellularLocation>
</comment>
<reference evidence="14 15" key="1">
    <citation type="submission" date="2018-04" db="EMBL/GenBank/DDBJ databases">
        <title>The genome of golden apple snail Pomacea canaliculata provides insight into stress tolerance and invasive adaptation.</title>
        <authorList>
            <person name="Liu C."/>
            <person name="Liu B."/>
            <person name="Ren Y."/>
            <person name="Zhang Y."/>
            <person name="Wang H."/>
            <person name="Li S."/>
            <person name="Jiang F."/>
            <person name="Yin L."/>
            <person name="Zhang G."/>
            <person name="Qian W."/>
            <person name="Fan W."/>
        </authorList>
    </citation>
    <scope>NUCLEOTIDE SEQUENCE [LARGE SCALE GENOMIC DNA]</scope>
    <source>
        <strain evidence="14">SZHN2017</strain>
        <tissue evidence="14">Muscle</tissue>
    </source>
</reference>
<comment type="function">
    <text evidence="11 13">Catalytic subunit of the glycosylphosphatidylinositol-mannosyltransferase I complex which catalyzes the transfer of the first mannose, via an alpha-1,4 bond from a dolichol-phosphate-mannose (Dol-P-Man) to the glucosaminyl acyl phosphatidylinositol (GlcN-(acyl)PI) intermediate to generate alpha-D-Man-(1-&gt;4)-alpha-D-GlcN-(1-&gt;6)-(1-radyl,2-acyl-sn-glycero-3-phospho)-2-acyl-inositol and participates in the sixth step of the glycosylphosphatidylinositol-anchor biosynthesis.</text>
</comment>
<evidence type="ECO:0000256" key="11">
    <source>
        <dbReference type="ARBA" id="ARBA00093408"/>
    </source>
</evidence>